<organism evidence="1 2">
    <name type="scientific">Agromyces protaetiae</name>
    <dbReference type="NCBI Taxonomy" id="2509455"/>
    <lineage>
        <taxon>Bacteria</taxon>
        <taxon>Bacillati</taxon>
        <taxon>Actinomycetota</taxon>
        <taxon>Actinomycetes</taxon>
        <taxon>Micrococcales</taxon>
        <taxon>Microbacteriaceae</taxon>
        <taxon>Agromyces</taxon>
    </lineage>
</organism>
<evidence type="ECO:0000313" key="2">
    <source>
        <dbReference type="Proteomes" id="UP000291259"/>
    </source>
</evidence>
<dbReference type="AlphaFoldDB" id="A0A4P6F9F2"/>
<dbReference type="OrthoDB" id="4829826at2"/>
<protein>
    <submittedName>
        <fullName evidence="1">Uncharacterized protein</fullName>
    </submittedName>
</protein>
<accession>A0A4P6F9F2</accession>
<name>A0A4P6F9F2_9MICO</name>
<dbReference type="KEGG" id="agf:ET445_01360"/>
<reference evidence="1 2" key="1">
    <citation type="submission" date="2019-01" db="EMBL/GenBank/DDBJ databases">
        <title>Genome sequencing of strain FW100M-8.</title>
        <authorList>
            <person name="Heo J."/>
            <person name="Kim S.-J."/>
            <person name="Kim J.-S."/>
            <person name="Hong S.-B."/>
            <person name="Kwon S.-W."/>
        </authorList>
    </citation>
    <scope>NUCLEOTIDE SEQUENCE [LARGE SCALE GENOMIC DNA]</scope>
    <source>
        <strain evidence="1 2">FW100M-8</strain>
    </source>
</reference>
<keyword evidence="2" id="KW-1185">Reference proteome</keyword>
<sequence>MAVLLYGRLLTVDATAARYAYGRDRSVWIEPDRADGIVVIPVAHPEDWYVEGTEQRLKPAAALVHKARKSFRTDGAWPEGVAFNA</sequence>
<proteinExistence type="predicted"/>
<dbReference type="Proteomes" id="UP000291259">
    <property type="component" value="Chromosome"/>
</dbReference>
<evidence type="ECO:0000313" key="1">
    <source>
        <dbReference type="EMBL" id="QAY72186.1"/>
    </source>
</evidence>
<dbReference type="RefSeq" id="WP_129188145.1">
    <property type="nucleotide sequence ID" value="NZ_CP035491.1"/>
</dbReference>
<gene>
    <name evidence="1" type="ORF">ET445_01360</name>
</gene>
<dbReference type="EMBL" id="CP035491">
    <property type="protein sequence ID" value="QAY72186.1"/>
    <property type="molecule type" value="Genomic_DNA"/>
</dbReference>